<sequence>MINTKMTSMSSVRQLRASSTTAFRHVSTLPRTPSRATSLVPVSKTQGKDAQSAGCAIVTTTFVVTQPLPAFASPTAEFAQELQSKLDAAASLTEKVTSSSSEVTKFAKDAVDAAKPVLDYASPIVKKAADDALNTATPVIKEGTGAVGKAVSTTLKSSGLDLDAVASAGKVATDAASTAVTTAAPVAQSVFKVMTSSDPSTLATFAGGAAVLVFLSPVWGPALASSIRGYAGDISAASALDLVTQSNVMMVDLRSAEEIAAKGSPLLPRGASKLSLVPVATIMDKRLRGQMSRAASVEVESTAIVIAALKRVTKGTTVLLLDRKGSTSKQVARCLSRLGFKKVFVIDGGFEGRGGWIQSSLARTAPAGIQSTSGSIKILGTQFGSTGRKALGSGSVQQQQKQLPQ</sequence>
<evidence type="ECO:0000313" key="3">
    <source>
        <dbReference type="EMBL" id="CAD8670225.1"/>
    </source>
</evidence>
<evidence type="ECO:0000256" key="1">
    <source>
        <dbReference type="SAM" id="MobiDB-lite"/>
    </source>
</evidence>
<dbReference type="InterPro" id="IPR044690">
    <property type="entry name" value="CAS_plant"/>
</dbReference>
<dbReference type="EMBL" id="HBFA01020206">
    <property type="protein sequence ID" value="CAD8670225.1"/>
    <property type="molecule type" value="Transcribed_RNA"/>
</dbReference>
<proteinExistence type="predicted"/>
<gene>
    <name evidence="3" type="ORF">POBO1169_LOCUS10354</name>
</gene>
<feature type="domain" description="Rhodanese" evidence="2">
    <location>
        <begin position="305"/>
        <end position="359"/>
    </location>
</feature>
<evidence type="ECO:0000259" key="2">
    <source>
        <dbReference type="PROSITE" id="PS50206"/>
    </source>
</evidence>
<dbReference type="PANTHER" id="PTHR34209:SF1">
    <property type="entry name" value="CALCIUM SENSING RECEPTOR, CHLOROPLASTIC"/>
    <property type="match status" value="1"/>
</dbReference>
<organism evidence="3">
    <name type="scientific">Pyramimonas obovata</name>
    <dbReference type="NCBI Taxonomy" id="1411642"/>
    <lineage>
        <taxon>Eukaryota</taxon>
        <taxon>Viridiplantae</taxon>
        <taxon>Chlorophyta</taxon>
        <taxon>Pyramimonadophyceae</taxon>
        <taxon>Pyramimonadales</taxon>
        <taxon>Pyramimonadaceae</taxon>
        <taxon>Pyramimonas</taxon>
        <taxon>Pyramimonas incertae sedis</taxon>
    </lineage>
</organism>
<dbReference type="InterPro" id="IPR001763">
    <property type="entry name" value="Rhodanese-like_dom"/>
</dbReference>
<dbReference type="AlphaFoldDB" id="A0A7S0R9B2"/>
<dbReference type="SUPFAM" id="SSF52821">
    <property type="entry name" value="Rhodanese/Cell cycle control phosphatase"/>
    <property type="match status" value="1"/>
</dbReference>
<dbReference type="GO" id="GO:0009704">
    <property type="term" value="P:de-etiolation"/>
    <property type="evidence" value="ECO:0007669"/>
    <property type="project" value="InterPro"/>
</dbReference>
<dbReference type="CDD" id="cd00158">
    <property type="entry name" value="RHOD"/>
    <property type="match status" value="1"/>
</dbReference>
<feature type="region of interest" description="Disordered" evidence="1">
    <location>
        <begin position="22"/>
        <end position="45"/>
    </location>
</feature>
<dbReference type="GO" id="GO:0071277">
    <property type="term" value="P:cellular response to calcium ion"/>
    <property type="evidence" value="ECO:0007669"/>
    <property type="project" value="InterPro"/>
</dbReference>
<dbReference type="PANTHER" id="PTHR34209">
    <property type="entry name" value="RHODANESE/CELL CYCLE CONTROL PHOSPHATASE SUPERFAMILY PROTEIN"/>
    <property type="match status" value="1"/>
</dbReference>
<protein>
    <recommendedName>
        <fullName evidence="2">Rhodanese domain-containing protein</fullName>
    </recommendedName>
</protein>
<name>A0A7S0R9B2_9CHLO</name>
<dbReference type="Gene3D" id="3.40.250.10">
    <property type="entry name" value="Rhodanese-like domain"/>
    <property type="match status" value="1"/>
</dbReference>
<reference evidence="3" key="1">
    <citation type="submission" date="2021-01" db="EMBL/GenBank/DDBJ databases">
        <authorList>
            <person name="Corre E."/>
            <person name="Pelletier E."/>
            <person name="Niang G."/>
            <person name="Scheremetjew M."/>
            <person name="Finn R."/>
            <person name="Kale V."/>
            <person name="Holt S."/>
            <person name="Cochrane G."/>
            <person name="Meng A."/>
            <person name="Brown T."/>
            <person name="Cohen L."/>
        </authorList>
    </citation>
    <scope>NUCLEOTIDE SEQUENCE</scope>
    <source>
        <strain evidence="3">CCMP722</strain>
    </source>
</reference>
<dbReference type="GO" id="GO:0090333">
    <property type="term" value="P:regulation of stomatal closure"/>
    <property type="evidence" value="ECO:0007669"/>
    <property type="project" value="InterPro"/>
</dbReference>
<dbReference type="PROSITE" id="PS50206">
    <property type="entry name" value="RHODANESE_3"/>
    <property type="match status" value="1"/>
</dbReference>
<dbReference type="InterPro" id="IPR036873">
    <property type="entry name" value="Rhodanese-like_dom_sf"/>
</dbReference>
<dbReference type="Pfam" id="PF00581">
    <property type="entry name" value="Rhodanese"/>
    <property type="match status" value="1"/>
</dbReference>
<accession>A0A7S0R9B2</accession>